<name>A0AAP1C7N8_9BURK</name>
<comment type="caution">
    <text evidence="2">The sequence shown here is derived from an EMBL/GenBank/DDBJ whole genome shotgun (WGS) entry which is preliminary data.</text>
</comment>
<evidence type="ECO:0000313" key="3">
    <source>
        <dbReference type="Proteomes" id="UP000056450"/>
    </source>
</evidence>
<feature type="region of interest" description="Disordered" evidence="1">
    <location>
        <begin position="1"/>
        <end position="45"/>
    </location>
</feature>
<dbReference type="EMBL" id="LOTQ01000033">
    <property type="protein sequence ID" value="KVA02810.1"/>
    <property type="molecule type" value="Genomic_DNA"/>
</dbReference>
<protein>
    <submittedName>
        <fullName evidence="2">Uncharacterized protein</fullName>
    </submittedName>
</protein>
<reference evidence="2 3" key="1">
    <citation type="submission" date="2015-11" db="EMBL/GenBank/DDBJ databases">
        <title>Expanding the genomic diversity of Burkholderia species for the development of highly accurate diagnostics.</title>
        <authorList>
            <person name="Sahl J."/>
            <person name="Keim P."/>
            <person name="Wagner D."/>
        </authorList>
    </citation>
    <scope>NUCLEOTIDE SEQUENCE [LARGE SCALE GENOMIC DNA]</scope>
    <source>
        <strain evidence="2 3">RF32-BP12</strain>
    </source>
</reference>
<dbReference type="Proteomes" id="UP000056450">
    <property type="component" value="Unassembled WGS sequence"/>
</dbReference>
<organism evidence="2 3">
    <name type="scientific">Burkholderia latens</name>
    <dbReference type="NCBI Taxonomy" id="488446"/>
    <lineage>
        <taxon>Bacteria</taxon>
        <taxon>Pseudomonadati</taxon>
        <taxon>Pseudomonadota</taxon>
        <taxon>Betaproteobacteria</taxon>
        <taxon>Burkholderiales</taxon>
        <taxon>Burkholderiaceae</taxon>
        <taxon>Burkholderia</taxon>
        <taxon>Burkholderia cepacia complex</taxon>
    </lineage>
</organism>
<accession>A0AAP1C7N8</accession>
<proteinExistence type="predicted"/>
<sequence length="85" mass="9578">MQPCSRAAVHPRSRQPARLADDDHDHLREPHAHPAAYATAPPSPLPQRLRTLRGIHWPDGRFALFVKILRNPRPAMRSACVFASD</sequence>
<evidence type="ECO:0000256" key="1">
    <source>
        <dbReference type="SAM" id="MobiDB-lite"/>
    </source>
</evidence>
<feature type="compositionally biased region" description="Basic and acidic residues" evidence="1">
    <location>
        <begin position="19"/>
        <end position="32"/>
    </location>
</feature>
<evidence type="ECO:0000313" key="2">
    <source>
        <dbReference type="EMBL" id="KVA02810.1"/>
    </source>
</evidence>
<gene>
    <name evidence="2" type="ORF">WI41_00350</name>
</gene>
<dbReference type="AlphaFoldDB" id="A0AAP1C7N8"/>